<evidence type="ECO:0000313" key="10">
    <source>
        <dbReference type="EMBL" id="ORY71567.1"/>
    </source>
</evidence>
<evidence type="ECO:0000256" key="1">
    <source>
        <dbReference type="ARBA" id="ARBA00004123"/>
    </source>
</evidence>
<feature type="compositionally biased region" description="Basic and acidic residues" evidence="9">
    <location>
        <begin position="284"/>
        <end position="297"/>
    </location>
</feature>
<evidence type="ECO:0000256" key="8">
    <source>
        <dbReference type="RuleBase" id="RU364143"/>
    </source>
</evidence>
<dbReference type="GO" id="GO:0006357">
    <property type="term" value="P:regulation of transcription by RNA polymerase II"/>
    <property type="evidence" value="ECO:0007669"/>
    <property type="project" value="InterPro"/>
</dbReference>
<dbReference type="Pfam" id="PF04934">
    <property type="entry name" value="Med6"/>
    <property type="match status" value="1"/>
</dbReference>
<gene>
    <name evidence="8" type="primary">MED6</name>
    <name evidence="10" type="ORF">BCR38DRAFT_331160</name>
</gene>
<dbReference type="PANTHER" id="PTHR13104">
    <property type="entry name" value="MED-6-RELATED"/>
    <property type="match status" value="1"/>
</dbReference>
<dbReference type="OrthoDB" id="344220at2759"/>
<reference evidence="10 11" key="1">
    <citation type="submission" date="2016-07" db="EMBL/GenBank/DDBJ databases">
        <title>Pervasive Adenine N6-methylation of Active Genes in Fungi.</title>
        <authorList>
            <consortium name="DOE Joint Genome Institute"/>
            <person name="Mondo S.J."/>
            <person name="Dannebaum R.O."/>
            <person name="Kuo R.C."/>
            <person name="Labutti K."/>
            <person name="Haridas S."/>
            <person name="Kuo A."/>
            <person name="Salamov A."/>
            <person name="Ahrendt S.R."/>
            <person name="Lipzen A."/>
            <person name="Sullivan W."/>
            <person name="Andreopoulos W.B."/>
            <person name="Clum A."/>
            <person name="Lindquist E."/>
            <person name="Daum C."/>
            <person name="Ramamoorthy G.K."/>
            <person name="Gryganskyi A."/>
            <person name="Culley D."/>
            <person name="Magnuson J.K."/>
            <person name="James T.Y."/>
            <person name="O'Malley M.A."/>
            <person name="Stajich J.E."/>
            <person name="Spatafora J.W."/>
            <person name="Visel A."/>
            <person name="Grigoriev I.V."/>
        </authorList>
    </citation>
    <scope>NUCLEOTIDE SEQUENCE [LARGE SCALE GENOMIC DNA]</scope>
    <source>
        <strain evidence="10 11">CBS 129021</strain>
    </source>
</reference>
<keyword evidence="8" id="KW-0010">Activator</keyword>
<comment type="function">
    <text evidence="8">Component of the Mediator complex, a coactivator involved in the regulated transcription of nearly all RNA polymerase II-dependent genes. Mediator functions as a bridge to convey information from gene-specific regulatory proteins to the basal RNA polymerase II transcription machinery. Mediator is recruited to promoters by direct interactions with regulatory proteins and serves as a scaffold for the assembly of a functional preinitiation complex with RNA polymerase II and the general transcription factors.</text>
</comment>
<evidence type="ECO:0000256" key="7">
    <source>
        <dbReference type="ARBA" id="ARBA00031259"/>
    </source>
</evidence>
<protein>
    <recommendedName>
        <fullName evidence="3 8">Mediator of RNA polymerase II transcription subunit 6</fullName>
    </recommendedName>
    <alternativeName>
        <fullName evidence="7 8">Mediator complex subunit 6</fullName>
    </alternativeName>
</protein>
<dbReference type="GO" id="GO:0003712">
    <property type="term" value="F:transcription coregulator activity"/>
    <property type="evidence" value="ECO:0007669"/>
    <property type="project" value="InterPro"/>
</dbReference>
<comment type="caution">
    <text evidence="10">The sequence shown here is derived from an EMBL/GenBank/DDBJ whole genome shotgun (WGS) entry which is preliminary data.</text>
</comment>
<evidence type="ECO:0000256" key="2">
    <source>
        <dbReference type="ARBA" id="ARBA00007526"/>
    </source>
</evidence>
<dbReference type="EMBL" id="MCFJ01000001">
    <property type="protein sequence ID" value="ORY71567.1"/>
    <property type="molecule type" value="Genomic_DNA"/>
</dbReference>
<evidence type="ECO:0000256" key="9">
    <source>
        <dbReference type="SAM" id="MobiDB-lite"/>
    </source>
</evidence>
<name>A0A1Y2EJB9_9PEZI</name>
<keyword evidence="6 8" id="KW-0539">Nucleus</keyword>
<dbReference type="Proteomes" id="UP000193689">
    <property type="component" value="Unassembled WGS sequence"/>
</dbReference>
<organism evidence="10 11">
    <name type="scientific">Pseudomassariella vexata</name>
    <dbReference type="NCBI Taxonomy" id="1141098"/>
    <lineage>
        <taxon>Eukaryota</taxon>
        <taxon>Fungi</taxon>
        <taxon>Dikarya</taxon>
        <taxon>Ascomycota</taxon>
        <taxon>Pezizomycotina</taxon>
        <taxon>Sordariomycetes</taxon>
        <taxon>Xylariomycetidae</taxon>
        <taxon>Amphisphaeriales</taxon>
        <taxon>Pseudomassariaceae</taxon>
        <taxon>Pseudomassariella</taxon>
    </lineage>
</organism>
<dbReference type="InterPro" id="IPR007018">
    <property type="entry name" value="Mediator_Med6"/>
</dbReference>
<comment type="subcellular location">
    <subcellularLocation>
        <location evidence="1 8">Nucleus</location>
    </subcellularLocation>
</comment>
<dbReference type="InterPro" id="IPR038566">
    <property type="entry name" value="Mediator_Med6_sf"/>
</dbReference>
<keyword evidence="5 8" id="KW-0804">Transcription</keyword>
<dbReference type="AlphaFoldDB" id="A0A1Y2EJB9"/>
<evidence type="ECO:0000256" key="4">
    <source>
        <dbReference type="ARBA" id="ARBA00023015"/>
    </source>
</evidence>
<feature type="region of interest" description="Disordered" evidence="9">
    <location>
        <begin position="169"/>
        <end position="215"/>
    </location>
</feature>
<dbReference type="GO" id="GO:0016592">
    <property type="term" value="C:mediator complex"/>
    <property type="evidence" value="ECO:0007669"/>
    <property type="project" value="InterPro"/>
</dbReference>
<dbReference type="FunCoup" id="A0A1Y2EJB9">
    <property type="interactions" value="781"/>
</dbReference>
<keyword evidence="11" id="KW-1185">Reference proteome</keyword>
<dbReference type="STRING" id="1141098.A0A1Y2EJB9"/>
<proteinExistence type="inferred from homology"/>
<evidence type="ECO:0000313" key="11">
    <source>
        <dbReference type="Proteomes" id="UP000193689"/>
    </source>
</evidence>
<comment type="similarity">
    <text evidence="2 8">Belongs to the Mediator complex subunit 6 family.</text>
</comment>
<dbReference type="InParanoid" id="A0A1Y2EJB9"/>
<comment type="subunit">
    <text evidence="8">Component of the Mediator complex.</text>
</comment>
<keyword evidence="4 8" id="KW-0805">Transcription regulation</keyword>
<feature type="compositionally biased region" description="Low complexity" evidence="9">
    <location>
        <begin position="315"/>
        <end position="326"/>
    </location>
</feature>
<dbReference type="Gene3D" id="3.10.450.580">
    <property type="entry name" value="Mediator complex, subunit Med6"/>
    <property type="match status" value="1"/>
</dbReference>
<feature type="region of interest" description="Disordered" evidence="9">
    <location>
        <begin position="259"/>
        <end position="326"/>
    </location>
</feature>
<accession>A0A1Y2EJB9</accession>
<evidence type="ECO:0000256" key="5">
    <source>
        <dbReference type="ARBA" id="ARBA00023163"/>
    </source>
</evidence>
<evidence type="ECO:0000256" key="6">
    <source>
        <dbReference type="ARBA" id="ARBA00023242"/>
    </source>
</evidence>
<sequence>MAGAPPPLDETQWRDPHTAASMQGIHSNSVLHYFAASPFSDPTSNNAVIITQSQWNRDMHQYLVTRDAFEGRLKTMSGLEYIVAQEPSVMGPGAGTGVWVIRKQTRRKRANEEDEITVHSSYFVVGDNIYMAPTLADIMSYRMATVESKLRKCFPVASEVSTWSPAAGHAYTIPTTSSNPRERTSTSKEATPMPDGESHTSKAAGVSESKKPGQSTMLDARLAEQSFTIHMQYGSEYMDENPITGKPGEFHLSSTGRKDRMVQAPGNMPSLTTSFKSPTVPDLGGKRDVTGKGDKTPKTPTSGPGSKPKRKKSKAGTTPGTTPTAS</sequence>
<evidence type="ECO:0000256" key="3">
    <source>
        <dbReference type="ARBA" id="ARBA00020634"/>
    </source>
</evidence>